<proteinExistence type="predicted"/>
<evidence type="ECO:0000313" key="2">
    <source>
        <dbReference type="Proteomes" id="UP000305778"/>
    </source>
</evidence>
<protein>
    <submittedName>
        <fullName evidence="1">Uncharacterized protein</fullName>
    </submittedName>
</protein>
<comment type="caution">
    <text evidence="1">The sequence shown here is derived from an EMBL/GenBank/DDBJ whole genome shotgun (WGS) entry which is preliminary data.</text>
</comment>
<sequence length="77" mass="8174">MDDDASTGEVRPELCDLCGMAISDGSELYAFARDSSLIHPYDPKFDGKRCLTACSAEHMAQLAACSTSIPKGSASRT</sequence>
<dbReference type="AlphaFoldDB" id="A0A4U0RJR0"/>
<gene>
    <name evidence="1" type="ORF">FCI23_52210</name>
</gene>
<accession>A0A4U0RJR0</accession>
<organism evidence="1 2">
    <name type="scientific">Actinacidiphila oryziradicis</name>
    <dbReference type="NCBI Taxonomy" id="2571141"/>
    <lineage>
        <taxon>Bacteria</taxon>
        <taxon>Bacillati</taxon>
        <taxon>Actinomycetota</taxon>
        <taxon>Actinomycetes</taxon>
        <taxon>Kitasatosporales</taxon>
        <taxon>Streptomycetaceae</taxon>
        <taxon>Actinacidiphila</taxon>
    </lineage>
</organism>
<dbReference type="Proteomes" id="UP000305778">
    <property type="component" value="Unassembled WGS sequence"/>
</dbReference>
<dbReference type="OrthoDB" id="3628597at2"/>
<reference evidence="1 2" key="1">
    <citation type="submission" date="2019-04" db="EMBL/GenBank/DDBJ databases">
        <title>Streptomyces oryziradicis sp. nov., a novel actinomycete isolated from rhizosphere soil of rice (Oryza sativa L.).</title>
        <authorList>
            <person name="Li C."/>
        </authorList>
    </citation>
    <scope>NUCLEOTIDE SEQUENCE [LARGE SCALE GENOMIC DNA]</scope>
    <source>
        <strain evidence="1 2">NEAU-C40</strain>
    </source>
</reference>
<name>A0A4U0RJR0_9ACTN</name>
<evidence type="ECO:0000313" key="1">
    <source>
        <dbReference type="EMBL" id="TJZ95467.1"/>
    </source>
</evidence>
<dbReference type="RefSeq" id="WP_136730968.1">
    <property type="nucleotide sequence ID" value="NZ_SUMC01000183.1"/>
</dbReference>
<keyword evidence="2" id="KW-1185">Reference proteome</keyword>
<dbReference type="EMBL" id="SUMC01000183">
    <property type="protein sequence ID" value="TJZ95467.1"/>
    <property type="molecule type" value="Genomic_DNA"/>
</dbReference>